<sequence>MTDLQWHETTAGADYPHRAALAMMVHFWRKPWALVVPVLLLLMLLFALVDGDWISPVVFALAFGSLAALQYWIYRRQCGRAVTPGSVVRAALGPHELLLEDPTGSAAIPYATVRAIRVRRGFVVLTRRGLPPVGFAAAMLPDDALAELRARIAGRPQPAPPVSTAAEPGDIVKTFVPDGSYAGQAGWAGVRAVFLGRPRLTVVAAIVVVGVLGFYVTGGAGGVIVCAAFLVLLVAVMYLSCRRAVRRQQPPGSTVSFVIGADGVRADWATARVEAPYSTFDRVERRGDVLLLRVQASSGFWMLPASVLSDDEVVLLRARIESR</sequence>
<dbReference type="EMBL" id="QWKP01000220">
    <property type="protein sequence ID" value="RHA37756.1"/>
    <property type="molecule type" value="Genomic_DNA"/>
</dbReference>
<feature type="transmembrane region" description="Helical" evidence="1">
    <location>
        <begin position="31"/>
        <end position="48"/>
    </location>
</feature>
<proteinExistence type="predicted"/>
<reference evidence="2 3" key="1">
    <citation type="submission" date="2018-08" db="EMBL/GenBank/DDBJ databases">
        <title>Cellulomonas rhizosphaerae sp. nov., a novel actinomycete isolated from soil.</title>
        <authorList>
            <person name="Tian Y."/>
        </authorList>
    </citation>
    <scope>NUCLEOTIDE SEQUENCE [LARGE SCALE GENOMIC DNA]</scope>
    <source>
        <strain evidence="2 3">NEAU-TCZ24</strain>
    </source>
</reference>
<protein>
    <recommendedName>
        <fullName evidence="4">YcxB family protein</fullName>
    </recommendedName>
</protein>
<feature type="transmembrane region" description="Helical" evidence="1">
    <location>
        <begin position="222"/>
        <end position="241"/>
    </location>
</feature>
<keyword evidence="1" id="KW-1133">Transmembrane helix</keyword>
<evidence type="ECO:0008006" key="4">
    <source>
        <dbReference type="Google" id="ProtNLM"/>
    </source>
</evidence>
<dbReference type="OrthoDB" id="5065122at2"/>
<dbReference type="Proteomes" id="UP000283374">
    <property type="component" value="Unassembled WGS sequence"/>
</dbReference>
<accession>A0A413RHR6</accession>
<evidence type="ECO:0000313" key="3">
    <source>
        <dbReference type="Proteomes" id="UP000283374"/>
    </source>
</evidence>
<keyword evidence="3" id="KW-1185">Reference proteome</keyword>
<organism evidence="2 3">
    <name type="scientific">Cellulomonas rhizosphaerae</name>
    <dbReference type="NCBI Taxonomy" id="2293719"/>
    <lineage>
        <taxon>Bacteria</taxon>
        <taxon>Bacillati</taxon>
        <taxon>Actinomycetota</taxon>
        <taxon>Actinomycetes</taxon>
        <taxon>Micrococcales</taxon>
        <taxon>Cellulomonadaceae</taxon>
        <taxon>Cellulomonas</taxon>
    </lineage>
</organism>
<dbReference type="RefSeq" id="WP_118768430.1">
    <property type="nucleotide sequence ID" value="NZ_QWKP01000220.1"/>
</dbReference>
<evidence type="ECO:0000313" key="2">
    <source>
        <dbReference type="EMBL" id="RHA37756.1"/>
    </source>
</evidence>
<comment type="caution">
    <text evidence="2">The sequence shown here is derived from an EMBL/GenBank/DDBJ whole genome shotgun (WGS) entry which is preliminary data.</text>
</comment>
<dbReference type="AlphaFoldDB" id="A0A413RHR6"/>
<feature type="transmembrane region" description="Helical" evidence="1">
    <location>
        <begin position="200"/>
        <end position="216"/>
    </location>
</feature>
<keyword evidence="1" id="KW-0812">Transmembrane</keyword>
<name>A0A413RHR6_9CELL</name>
<evidence type="ECO:0000256" key="1">
    <source>
        <dbReference type="SAM" id="Phobius"/>
    </source>
</evidence>
<gene>
    <name evidence="2" type="ORF">D1825_16070</name>
</gene>
<feature type="transmembrane region" description="Helical" evidence="1">
    <location>
        <begin position="54"/>
        <end position="74"/>
    </location>
</feature>
<keyword evidence="1" id="KW-0472">Membrane</keyword>